<evidence type="ECO:0000256" key="4">
    <source>
        <dbReference type="ARBA" id="ARBA00023014"/>
    </source>
</evidence>
<dbReference type="PANTHER" id="PTHR21496:SF0">
    <property type="entry name" value="RIESKE DOMAIN-CONTAINING PROTEIN"/>
    <property type="match status" value="1"/>
</dbReference>
<reference evidence="8 9" key="1">
    <citation type="journal article" date="2015" name="Int. J. Syst. Evol. Microbiol.">
        <title>Amycolatopsis rhabdoformis sp. nov., an actinomycete isolated from a tropical forest soil.</title>
        <authorList>
            <person name="Souza W.R."/>
            <person name="Silva R.E."/>
            <person name="Goodfellow M."/>
            <person name="Busarakam K."/>
            <person name="Figueiro F.S."/>
            <person name="Ferreira D."/>
            <person name="Rodrigues-Filho E."/>
            <person name="Moraes L.A.B."/>
            <person name="Zucchi T.D."/>
        </authorList>
    </citation>
    <scope>NUCLEOTIDE SEQUENCE [LARGE SCALE GENOMIC DNA]</scope>
    <source>
        <strain evidence="8 9">NCIMB 14900</strain>
    </source>
</reference>
<dbReference type="InterPro" id="IPR017941">
    <property type="entry name" value="Rieske_2Fe-2S"/>
</dbReference>
<evidence type="ECO:0000259" key="7">
    <source>
        <dbReference type="PROSITE" id="PS51296"/>
    </source>
</evidence>
<evidence type="ECO:0000256" key="2">
    <source>
        <dbReference type="ARBA" id="ARBA00022723"/>
    </source>
</evidence>
<evidence type="ECO:0000256" key="1">
    <source>
        <dbReference type="ARBA" id="ARBA00022714"/>
    </source>
</evidence>
<comment type="cofactor">
    <cofactor evidence="5">
        <name>[2Fe-2S] cluster</name>
        <dbReference type="ChEBI" id="CHEBI:190135"/>
    </cofactor>
</comment>
<organism evidence="8 9">
    <name type="scientific">Amycolatopsis rhabdoformis</name>
    <dbReference type="NCBI Taxonomy" id="1448059"/>
    <lineage>
        <taxon>Bacteria</taxon>
        <taxon>Bacillati</taxon>
        <taxon>Actinomycetota</taxon>
        <taxon>Actinomycetes</taxon>
        <taxon>Pseudonocardiales</taxon>
        <taxon>Pseudonocardiaceae</taxon>
        <taxon>Amycolatopsis</taxon>
    </lineage>
</organism>
<keyword evidence="1" id="KW-0001">2Fe-2S</keyword>
<proteinExistence type="inferred from homology"/>
<evidence type="ECO:0000256" key="6">
    <source>
        <dbReference type="ARBA" id="ARBA00038001"/>
    </source>
</evidence>
<dbReference type="RefSeq" id="WP_326836315.1">
    <property type="nucleotide sequence ID" value="NZ_CP142149.1"/>
</dbReference>
<dbReference type="PROSITE" id="PS51296">
    <property type="entry name" value="RIESKE"/>
    <property type="match status" value="1"/>
</dbReference>
<protein>
    <submittedName>
        <fullName evidence="8">Rieske 2Fe-2S domain-containing protein</fullName>
    </submittedName>
</protein>
<sequence>MTDHETPDESWHSLCAEEDLWEGEMSYRRLPEGTPVLLVNVDGRVRAYQGMCPHQENTLEDADFDGGVITCPAHLWEFDATDGSGINPANTRLKEYPVVIRDGSIFVGVPAGDAGKVCHR</sequence>
<dbReference type="PANTHER" id="PTHR21496">
    <property type="entry name" value="FERREDOXIN-RELATED"/>
    <property type="match status" value="1"/>
</dbReference>
<evidence type="ECO:0000256" key="5">
    <source>
        <dbReference type="ARBA" id="ARBA00034078"/>
    </source>
</evidence>
<comment type="similarity">
    <text evidence="6">Belongs to the bacterial ring-hydroxylating dioxygenase ferredoxin component family.</text>
</comment>
<evidence type="ECO:0000313" key="9">
    <source>
        <dbReference type="Proteomes" id="UP001330812"/>
    </source>
</evidence>
<dbReference type="Gene3D" id="2.102.10.10">
    <property type="entry name" value="Rieske [2Fe-2S] iron-sulphur domain"/>
    <property type="match status" value="1"/>
</dbReference>
<dbReference type="Proteomes" id="UP001330812">
    <property type="component" value="Chromosome"/>
</dbReference>
<accession>A0ABZ1IGY0</accession>
<dbReference type="EMBL" id="CP142149">
    <property type="protein sequence ID" value="WSE33517.1"/>
    <property type="molecule type" value="Genomic_DNA"/>
</dbReference>
<feature type="domain" description="Rieske" evidence="7">
    <location>
        <begin position="12"/>
        <end position="107"/>
    </location>
</feature>
<keyword evidence="2" id="KW-0479">Metal-binding</keyword>
<keyword evidence="3" id="KW-0408">Iron</keyword>
<evidence type="ECO:0000256" key="3">
    <source>
        <dbReference type="ARBA" id="ARBA00023004"/>
    </source>
</evidence>
<dbReference type="InterPro" id="IPR036922">
    <property type="entry name" value="Rieske_2Fe-2S_sf"/>
</dbReference>
<keyword evidence="9" id="KW-1185">Reference proteome</keyword>
<gene>
    <name evidence="8" type="ORF">VSH64_15620</name>
</gene>
<name>A0ABZ1IGY0_9PSEU</name>
<dbReference type="SUPFAM" id="SSF50022">
    <property type="entry name" value="ISP domain"/>
    <property type="match status" value="1"/>
</dbReference>
<dbReference type="Pfam" id="PF00355">
    <property type="entry name" value="Rieske"/>
    <property type="match status" value="1"/>
</dbReference>
<evidence type="ECO:0000313" key="8">
    <source>
        <dbReference type="EMBL" id="WSE33517.1"/>
    </source>
</evidence>
<keyword evidence="4" id="KW-0411">Iron-sulfur</keyword>